<evidence type="ECO:0000256" key="5">
    <source>
        <dbReference type="ARBA" id="ARBA00023136"/>
    </source>
</evidence>
<evidence type="ECO:0000259" key="8">
    <source>
        <dbReference type="Pfam" id="PF01490"/>
    </source>
</evidence>
<feature type="transmembrane region" description="Helical" evidence="7">
    <location>
        <begin position="493"/>
        <end position="511"/>
    </location>
</feature>
<evidence type="ECO:0000256" key="6">
    <source>
        <dbReference type="SAM" id="MobiDB-lite"/>
    </source>
</evidence>
<feature type="transmembrane region" description="Helical" evidence="7">
    <location>
        <begin position="329"/>
        <end position="349"/>
    </location>
</feature>
<feature type="transmembrane region" description="Helical" evidence="7">
    <location>
        <begin position="447"/>
        <end position="472"/>
    </location>
</feature>
<comment type="similarity">
    <text evidence="2">Belongs to the amino acid/polyamine transporter 2 family.</text>
</comment>
<feature type="transmembrane region" description="Helical" evidence="7">
    <location>
        <begin position="218"/>
        <end position="239"/>
    </location>
</feature>
<organism evidence="9 10">
    <name type="scientific">Amorphotheca resinae ATCC 22711</name>
    <dbReference type="NCBI Taxonomy" id="857342"/>
    <lineage>
        <taxon>Eukaryota</taxon>
        <taxon>Fungi</taxon>
        <taxon>Dikarya</taxon>
        <taxon>Ascomycota</taxon>
        <taxon>Pezizomycotina</taxon>
        <taxon>Leotiomycetes</taxon>
        <taxon>Helotiales</taxon>
        <taxon>Amorphothecaceae</taxon>
        <taxon>Amorphotheca</taxon>
    </lineage>
</organism>
<dbReference type="OrthoDB" id="1684102at2759"/>
<feature type="transmembrane region" description="Helical" evidence="7">
    <location>
        <begin position="549"/>
        <end position="574"/>
    </location>
</feature>
<keyword evidence="4 7" id="KW-1133">Transmembrane helix</keyword>
<keyword evidence="10" id="KW-1185">Reference proteome</keyword>
<evidence type="ECO:0000313" key="9">
    <source>
        <dbReference type="EMBL" id="PSS08654.1"/>
    </source>
</evidence>
<accession>A0A2T3AQW7</accession>
<dbReference type="PANTHER" id="PTHR22950">
    <property type="entry name" value="AMINO ACID TRANSPORTER"/>
    <property type="match status" value="1"/>
</dbReference>
<evidence type="ECO:0000256" key="1">
    <source>
        <dbReference type="ARBA" id="ARBA00004141"/>
    </source>
</evidence>
<feature type="compositionally biased region" description="Basic residues" evidence="6">
    <location>
        <begin position="172"/>
        <end position="182"/>
    </location>
</feature>
<dbReference type="GO" id="GO:0005774">
    <property type="term" value="C:vacuolar membrane"/>
    <property type="evidence" value="ECO:0007669"/>
    <property type="project" value="TreeGrafter"/>
</dbReference>
<feature type="domain" description="Amino acid transporter transmembrane" evidence="8">
    <location>
        <begin position="189"/>
        <end position="571"/>
    </location>
</feature>
<dbReference type="GO" id="GO:0005302">
    <property type="term" value="F:L-tyrosine transmembrane transporter activity"/>
    <property type="evidence" value="ECO:0007669"/>
    <property type="project" value="TreeGrafter"/>
</dbReference>
<comment type="subcellular location">
    <subcellularLocation>
        <location evidence="1">Membrane</location>
        <topology evidence="1">Multi-pass membrane protein</topology>
    </subcellularLocation>
</comment>
<dbReference type="Proteomes" id="UP000241818">
    <property type="component" value="Unassembled WGS sequence"/>
</dbReference>
<dbReference type="PANTHER" id="PTHR22950:SF332">
    <property type="entry name" value="AMINO ACID TRANSPORTER (EUROFUNG)"/>
    <property type="match status" value="1"/>
</dbReference>
<dbReference type="EMBL" id="KZ679018">
    <property type="protein sequence ID" value="PSS08654.1"/>
    <property type="molecule type" value="Genomic_DNA"/>
</dbReference>
<evidence type="ECO:0000256" key="7">
    <source>
        <dbReference type="SAM" id="Phobius"/>
    </source>
</evidence>
<sequence>MTDTPSSSQPDSREAEIVSRHLPPDDHGAAAGSAADSEGPGQESSLKLQGGDMHRDLFKINAKAKLLQRRSRTFSHPDPPRSYGSAPDSSFHNGTFSAVEQRAPGGFRRQFIQQQRGRLESVTAPVTRNFVAFLDLYGGFAGEDLYESEDDIAVESGEDEEAQAAGGERTPLLRRRRSSKARKPGDAGQMRAFFTLLKAFVGTGIMFLPKAFSNGGILFSSIAMVVVSILTCICFHLLLQCRKRYGGSYGDIGEEIGGPRMRSLILSSITISQIGFVCACIIFTAENFSSFLDAVTPTTTRPLSTAAFIGLQLLLLIPFSLIRNISKLGPAALVADICIMLGLSYIYYYDISSLASRGIHKSVVLFNPAQYTLTIGSSIFAFEGIGLILPIQSSMAEPDKFSPLLYLVMLLITLVFTSVGALSYATFGSTTMTELISNLPQSDPLVNAVQFLYAFAVLVGTPVQLFPAVRILEARLFGHRSGKSDRVTKWRKNAFRAAVVAVCGLVSVAGASDLDRFVALIGSFACVPLVYIYPALLHYKGVATSQAVVVGDVLLMALGLLAMVYTTIVTVAQWS</sequence>
<dbReference type="RefSeq" id="XP_024717052.1">
    <property type="nucleotide sequence ID" value="XM_024869461.1"/>
</dbReference>
<dbReference type="InterPro" id="IPR013057">
    <property type="entry name" value="AA_transpt_TM"/>
</dbReference>
<feature type="transmembrane region" description="Helical" evidence="7">
    <location>
        <begin position="305"/>
        <end position="322"/>
    </location>
</feature>
<feature type="region of interest" description="Disordered" evidence="6">
    <location>
        <begin position="156"/>
        <end position="185"/>
    </location>
</feature>
<name>A0A2T3AQW7_AMORE</name>
<gene>
    <name evidence="9" type="ORF">M430DRAFT_69908</name>
</gene>
<feature type="region of interest" description="Disordered" evidence="6">
    <location>
        <begin position="68"/>
        <end position="94"/>
    </location>
</feature>
<dbReference type="STRING" id="857342.A0A2T3AQW7"/>
<feature type="compositionally biased region" description="Polar residues" evidence="6">
    <location>
        <begin position="1"/>
        <end position="10"/>
    </location>
</feature>
<reference evidence="9 10" key="1">
    <citation type="journal article" date="2018" name="New Phytol.">
        <title>Comparative genomics and transcriptomics depict ericoid mycorrhizal fungi as versatile saprotrophs and plant mutualists.</title>
        <authorList>
            <person name="Martino E."/>
            <person name="Morin E."/>
            <person name="Grelet G.A."/>
            <person name="Kuo A."/>
            <person name="Kohler A."/>
            <person name="Daghino S."/>
            <person name="Barry K.W."/>
            <person name="Cichocki N."/>
            <person name="Clum A."/>
            <person name="Dockter R.B."/>
            <person name="Hainaut M."/>
            <person name="Kuo R.C."/>
            <person name="LaButti K."/>
            <person name="Lindahl B.D."/>
            <person name="Lindquist E.A."/>
            <person name="Lipzen A."/>
            <person name="Khouja H.R."/>
            <person name="Magnuson J."/>
            <person name="Murat C."/>
            <person name="Ohm R.A."/>
            <person name="Singer S.W."/>
            <person name="Spatafora J.W."/>
            <person name="Wang M."/>
            <person name="Veneault-Fourrey C."/>
            <person name="Henrissat B."/>
            <person name="Grigoriev I.V."/>
            <person name="Martin F.M."/>
            <person name="Perotto S."/>
        </authorList>
    </citation>
    <scope>NUCLEOTIDE SEQUENCE [LARGE SCALE GENOMIC DNA]</scope>
    <source>
        <strain evidence="9 10">ATCC 22711</strain>
    </source>
</reference>
<evidence type="ECO:0000256" key="3">
    <source>
        <dbReference type="ARBA" id="ARBA00022692"/>
    </source>
</evidence>
<evidence type="ECO:0000256" key="2">
    <source>
        <dbReference type="ARBA" id="ARBA00008066"/>
    </source>
</evidence>
<feature type="region of interest" description="Disordered" evidence="6">
    <location>
        <begin position="1"/>
        <end position="48"/>
    </location>
</feature>
<keyword evidence="3 7" id="KW-0812">Transmembrane</keyword>
<dbReference type="Pfam" id="PF01490">
    <property type="entry name" value="Aa_trans"/>
    <property type="match status" value="1"/>
</dbReference>
<feature type="transmembrane region" description="Helical" evidence="7">
    <location>
        <begin position="403"/>
        <end position="427"/>
    </location>
</feature>
<dbReference type="AlphaFoldDB" id="A0A2T3AQW7"/>
<dbReference type="InParanoid" id="A0A2T3AQW7"/>
<feature type="transmembrane region" description="Helical" evidence="7">
    <location>
        <begin position="192"/>
        <end position="212"/>
    </location>
</feature>
<feature type="transmembrane region" description="Helical" evidence="7">
    <location>
        <begin position="369"/>
        <end position="391"/>
    </location>
</feature>
<feature type="compositionally biased region" description="Low complexity" evidence="6">
    <location>
        <begin position="29"/>
        <end position="41"/>
    </location>
</feature>
<feature type="compositionally biased region" description="Basic and acidic residues" evidence="6">
    <location>
        <begin position="11"/>
        <end position="28"/>
    </location>
</feature>
<protein>
    <recommendedName>
        <fullName evidence="8">Amino acid transporter transmembrane domain-containing protein</fullName>
    </recommendedName>
</protein>
<feature type="transmembrane region" description="Helical" evidence="7">
    <location>
        <begin position="517"/>
        <end position="537"/>
    </location>
</feature>
<proteinExistence type="inferred from homology"/>
<dbReference type="GeneID" id="36577542"/>
<evidence type="ECO:0000313" key="10">
    <source>
        <dbReference type="Proteomes" id="UP000241818"/>
    </source>
</evidence>
<keyword evidence="5 7" id="KW-0472">Membrane</keyword>
<feature type="transmembrane region" description="Helical" evidence="7">
    <location>
        <begin position="264"/>
        <end position="285"/>
    </location>
</feature>
<evidence type="ECO:0000256" key="4">
    <source>
        <dbReference type="ARBA" id="ARBA00022989"/>
    </source>
</evidence>